<gene>
    <name evidence="2" type="ORF">Tcan_08482</name>
</gene>
<evidence type="ECO:0000313" key="3">
    <source>
        <dbReference type="Proteomes" id="UP000031036"/>
    </source>
</evidence>
<keyword evidence="1" id="KW-0812">Transmembrane</keyword>
<keyword evidence="1" id="KW-1133">Transmembrane helix</keyword>
<proteinExistence type="predicted"/>
<dbReference type="OrthoDB" id="5803350at2759"/>
<dbReference type="EMBL" id="JPKZ01000850">
    <property type="protein sequence ID" value="KHN85162.1"/>
    <property type="molecule type" value="Genomic_DNA"/>
</dbReference>
<sequence length="110" mass="12497">MLWMALLAVTSVSAIDSHENDFDINNGCIQKVGLKDCTIFNRCCEFYCRNRNQQHFCISILGQIQQKHSHCACVSSVGPTKRRRLLRSVDLIIALISIFLVHYIMLGVIV</sequence>
<organism evidence="2 3">
    <name type="scientific">Toxocara canis</name>
    <name type="common">Canine roundworm</name>
    <dbReference type="NCBI Taxonomy" id="6265"/>
    <lineage>
        <taxon>Eukaryota</taxon>
        <taxon>Metazoa</taxon>
        <taxon>Ecdysozoa</taxon>
        <taxon>Nematoda</taxon>
        <taxon>Chromadorea</taxon>
        <taxon>Rhabditida</taxon>
        <taxon>Spirurina</taxon>
        <taxon>Ascaridomorpha</taxon>
        <taxon>Ascaridoidea</taxon>
        <taxon>Toxocaridae</taxon>
        <taxon>Toxocara</taxon>
    </lineage>
</organism>
<feature type="transmembrane region" description="Helical" evidence="1">
    <location>
        <begin position="91"/>
        <end position="109"/>
    </location>
</feature>
<accession>A0A0B2VUY3</accession>
<protein>
    <submittedName>
        <fullName evidence="2">Uncharacterized protein</fullName>
    </submittedName>
</protein>
<reference evidence="2 3" key="1">
    <citation type="submission" date="2014-11" db="EMBL/GenBank/DDBJ databases">
        <title>Genetic blueprint of the zoonotic pathogen Toxocara canis.</title>
        <authorList>
            <person name="Zhu X.-Q."/>
            <person name="Korhonen P.K."/>
            <person name="Cai H."/>
            <person name="Young N.D."/>
            <person name="Nejsum P."/>
            <person name="von Samson-Himmelstjerna G."/>
            <person name="Boag P.R."/>
            <person name="Tan P."/>
            <person name="Li Q."/>
            <person name="Min J."/>
            <person name="Yang Y."/>
            <person name="Wang X."/>
            <person name="Fang X."/>
            <person name="Hall R.S."/>
            <person name="Hofmann A."/>
            <person name="Sternberg P.W."/>
            <person name="Jex A.R."/>
            <person name="Gasser R.B."/>
        </authorList>
    </citation>
    <scope>NUCLEOTIDE SEQUENCE [LARGE SCALE GENOMIC DNA]</scope>
    <source>
        <strain evidence="2">PN_DK_2014</strain>
    </source>
</reference>
<name>A0A0B2VUY3_TOXCA</name>
<evidence type="ECO:0000256" key="1">
    <source>
        <dbReference type="SAM" id="Phobius"/>
    </source>
</evidence>
<evidence type="ECO:0000313" key="2">
    <source>
        <dbReference type="EMBL" id="KHN85162.1"/>
    </source>
</evidence>
<dbReference type="OMA" id="IDSHEND"/>
<keyword evidence="3" id="KW-1185">Reference proteome</keyword>
<keyword evidence="1" id="KW-0472">Membrane</keyword>
<dbReference type="AlphaFoldDB" id="A0A0B2VUY3"/>
<dbReference type="Proteomes" id="UP000031036">
    <property type="component" value="Unassembled WGS sequence"/>
</dbReference>
<comment type="caution">
    <text evidence="2">The sequence shown here is derived from an EMBL/GenBank/DDBJ whole genome shotgun (WGS) entry which is preliminary data.</text>
</comment>